<dbReference type="AlphaFoldDB" id="A0A0D2SW97"/>
<evidence type="ECO:0000313" key="1">
    <source>
        <dbReference type="EMBL" id="KJB46341.1"/>
    </source>
</evidence>
<name>A0A0D2SW97_GOSRA</name>
<feature type="non-terminal residue" evidence="1">
    <location>
        <position position="1"/>
    </location>
</feature>
<accession>A0A0D2SW97</accession>
<gene>
    <name evidence="1" type="ORF">B456_007G3613002</name>
</gene>
<dbReference type="EMBL" id="CM001746">
    <property type="protein sequence ID" value="KJB46341.1"/>
    <property type="molecule type" value="Genomic_DNA"/>
</dbReference>
<evidence type="ECO:0000313" key="2">
    <source>
        <dbReference type="Proteomes" id="UP000032304"/>
    </source>
</evidence>
<organism evidence="1 2">
    <name type="scientific">Gossypium raimondii</name>
    <name type="common">Peruvian cotton</name>
    <name type="synonym">Gossypium klotzschianum subsp. raimondii</name>
    <dbReference type="NCBI Taxonomy" id="29730"/>
    <lineage>
        <taxon>Eukaryota</taxon>
        <taxon>Viridiplantae</taxon>
        <taxon>Streptophyta</taxon>
        <taxon>Embryophyta</taxon>
        <taxon>Tracheophyta</taxon>
        <taxon>Spermatophyta</taxon>
        <taxon>Magnoliopsida</taxon>
        <taxon>eudicotyledons</taxon>
        <taxon>Gunneridae</taxon>
        <taxon>Pentapetalae</taxon>
        <taxon>rosids</taxon>
        <taxon>malvids</taxon>
        <taxon>Malvales</taxon>
        <taxon>Malvaceae</taxon>
        <taxon>Malvoideae</taxon>
        <taxon>Gossypium</taxon>
    </lineage>
</organism>
<sequence>KLERKLLEGAMAYLWLQKPLEACFARLNIMENGKEYMRVRYGTYQKSSVA</sequence>
<proteinExistence type="predicted"/>
<keyword evidence="2" id="KW-1185">Reference proteome</keyword>
<dbReference type="Proteomes" id="UP000032304">
    <property type="component" value="Chromosome 7"/>
</dbReference>
<dbReference type="Gramene" id="KJB46341">
    <property type="protein sequence ID" value="KJB46341"/>
    <property type="gene ID" value="B456_007G3613002"/>
</dbReference>
<reference evidence="1 2" key="1">
    <citation type="journal article" date="2012" name="Nature">
        <title>Repeated polyploidization of Gossypium genomes and the evolution of spinnable cotton fibres.</title>
        <authorList>
            <person name="Paterson A.H."/>
            <person name="Wendel J.F."/>
            <person name="Gundlach H."/>
            <person name="Guo H."/>
            <person name="Jenkins J."/>
            <person name="Jin D."/>
            <person name="Llewellyn D."/>
            <person name="Showmaker K.C."/>
            <person name="Shu S."/>
            <person name="Udall J."/>
            <person name="Yoo M.J."/>
            <person name="Byers R."/>
            <person name="Chen W."/>
            <person name="Doron-Faigenboim A."/>
            <person name="Duke M.V."/>
            <person name="Gong L."/>
            <person name="Grimwood J."/>
            <person name="Grover C."/>
            <person name="Grupp K."/>
            <person name="Hu G."/>
            <person name="Lee T.H."/>
            <person name="Li J."/>
            <person name="Lin L."/>
            <person name="Liu T."/>
            <person name="Marler B.S."/>
            <person name="Page J.T."/>
            <person name="Roberts A.W."/>
            <person name="Romanel E."/>
            <person name="Sanders W.S."/>
            <person name="Szadkowski E."/>
            <person name="Tan X."/>
            <person name="Tang H."/>
            <person name="Xu C."/>
            <person name="Wang J."/>
            <person name="Wang Z."/>
            <person name="Zhang D."/>
            <person name="Zhang L."/>
            <person name="Ashrafi H."/>
            <person name="Bedon F."/>
            <person name="Bowers J.E."/>
            <person name="Brubaker C.L."/>
            <person name="Chee P.W."/>
            <person name="Das S."/>
            <person name="Gingle A.R."/>
            <person name="Haigler C.H."/>
            <person name="Harker D."/>
            <person name="Hoffmann L.V."/>
            <person name="Hovav R."/>
            <person name="Jones D.C."/>
            <person name="Lemke C."/>
            <person name="Mansoor S."/>
            <person name="ur Rahman M."/>
            <person name="Rainville L.N."/>
            <person name="Rambani A."/>
            <person name="Reddy U.K."/>
            <person name="Rong J.K."/>
            <person name="Saranga Y."/>
            <person name="Scheffler B.E."/>
            <person name="Scheffler J.A."/>
            <person name="Stelly D.M."/>
            <person name="Triplett B.A."/>
            <person name="Van Deynze A."/>
            <person name="Vaslin M.F."/>
            <person name="Waghmare V.N."/>
            <person name="Walford S.A."/>
            <person name="Wright R.J."/>
            <person name="Zaki E.A."/>
            <person name="Zhang T."/>
            <person name="Dennis E.S."/>
            <person name="Mayer K.F."/>
            <person name="Peterson D.G."/>
            <person name="Rokhsar D.S."/>
            <person name="Wang X."/>
            <person name="Schmutz J."/>
        </authorList>
    </citation>
    <scope>NUCLEOTIDE SEQUENCE [LARGE SCALE GENOMIC DNA]</scope>
</reference>
<protein>
    <submittedName>
        <fullName evidence="1">Uncharacterized protein</fullName>
    </submittedName>
</protein>